<dbReference type="AlphaFoldDB" id="A0A445DBL7"/>
<sequence length="118" mass="13626">MHLGRSLSRPRRLPLISTAVVAERLEGVPAEPTGFGVRDTQGTGGLTEFQFQDKEEAVLSVKTYSIRRGVHYKVVESDYRRYVGKCFEFGNGCTWLIRLSLRHYKGRYQKIVVYDRRN</sequence>
<protein>
    <recommendedName>
        <fullName evidence="1">Transposase MuDR plant domain-containing protein</fullName>
    </recommendedName>
</protein>
<dbReference type="Proteomes" id="UP000289738">
    <property type="component" value="Chromosome A04"/>
</dbReference>
<accession>A0A445DBL7</accession>
<evidence type="ECO:0000313" key="3">
    <source>
        <dbReference type="Proteomes" id="UP000289738"/>
    </source>
</evidence>
<keyword evidence="3" id="KW-1185">Reference proteome</keyword>
<name>A0A445DBL7_ARAHY</name>
<comment type="caution">
    <text evidence="2">The sequence shown here is derived from an EMBL/GenBank/DDBJ whole genome shotgun (WGS) entry which is preliminary data.</text>
</comment>
<dbReference type="Pfam" id="PF03108">
    <property type="entry name" value="DBD_Tnp_Mut"/>
    <property type="match status" value="1"/>
</dbReference>
<evidence type="ECO:0000313" key="2">
    <source>
        <dbReference type="EMBL" id="RYR60561.1"/>
    </source>
</evidence>
<dbReference type="InterPro" id="IPR004332">
    <property type="entry name" value="Transposase_MuDR"/>
</dbReference>
<evidence type="ECO:0000259" key="1">
    <source>
        <dbReference type="Pfam" id="PF03108"/>
    </source>
</evidence>
<organism evidence="2 3">
    <name type="scientific">Arachis hypogaea</name>
    <name type="common">Peanut</name>
    <dbReference type="NCBI Taxonomy" id="3818"/>
    <lineage>
        <taxon>Eukaryota</taxon>
        <taxon>Viridiplantae</taxon>
        <taxon>Streptophyta</taxon>
        <taxon>Embryophyta</taxon>
        <taxon>Tracheophyta</taxon>
        <taxon>Spermatophyta</taxon>
        <taxon>Magnoliopsida</taxon>
        <taxon>eudicotyledons</taxon>
        <taxon>Gunneridae</taxon>
        <taxon>Pentapetalae</taxon>
        <taxon>rosids</taxon>
        <taxon>fabids</taxon>
        <taxon>Fabales</taxon>
        <taxon>Fabaceae</taxon>
        <taxon>Papilionoideae</taxon>
        <taxon>50 kb inversion clade</taxon>
        <taxon>dalbergioids sensu lato</taxon>
        <taxon>Dalbergieae</taxon>
        <taxon>Pterocarpus clade</taxon>
        <taxon>Arachis</taxon>
    </lineage>
</organism>
<gene>
    <name evidence="2" type="ORF">Ahy_A04g017614</name>
</gene>
<reference evidence="2 3" key="1">
    <citation type="submission" date="2019-01" db="EMBL/GenBank/DDBJ databases">
        <title>Sequencing of cultivated peanut Arachis hypogaea provides insights into genome evolution and oil improvement.</title>
        <authorList>
            <person name="Chen X."/>
        </authorList>
    </citation>
    <scope>NUCLEOTIDE SEQUENCE [LARGE SCALE GENOMIC DNA]</scope>
    <source>
        <strain evidence="3">cv. Fuhuasheng</strain>
        <tissue evidence="2">Leaves</tissue>
    </source>
</reference>
<proteinExistence type="predicted"/>
<feature type="domain" description="Transposase MuDR plant" evidence="1">
    <location>
        <begin position="50"/>
        <end position="105"/>
    </location>
</feature>
<dbReference type="EMBL" id="SDMP01000004">
    <property type="protein sequence ID" value="RYR60561.1"/>
    <property type="molecule type" value="Genomic_DNA"/>
</dbReference>